<dbReference type="EMBL" id="CAJVPQ010003247">
    <property type="protein sequence ID" value="CAG8622249.1"/>
    <property type="molecule type" value="Genomic_DNA"/>
</dbReference>
<feature type="compositionally biased region" description="Basic and acidic residues" evidence="1">
    <location>
        <begin position="20"/>
        <end position="37"/>
    </location>
</feature>
<dbReference type="AlphaFoldDB" id="A0A9N9GMZ4"/>
<proteinExistence type="predicted"/>
<protein>
    <submittedName>
        <fullName evidence="2">10218_t:CDS:1</fullName>
    </submittedName>
</protein>
<name>A0A9N9GMZ4_9GLOM</name>
<keyword evidence="3" id="KW-1185">Reference proteome</keyword>
<sequence>MINLMKNEEPEQDNSFSDEESSRSFDNKQTLDDKLFSDDDELFAAPVNLNYDSD</sequence>
<evidence type="ECO:0000313" key="2">
    <source>
        <dbReference type="EMBL" id="CAG8622249.1"/>
    </source>
</evidence>
<gene>
    <name evidence="2" type="ORF">FCALED_LOCUS9616</name>
</gene>
<comment type="caution">
    <text evidence="2">The sequence shown here is derived from an EMBL/GenBank/DDBJ whole genome shotgun (WGS) entry which is preliminary data.</text>
</comment>
<feature type="region of interest" description="Disordered" evidence="1">
    <location>
        <begin position="1"/>
        <end position="39"/>
    </location>
</feature>
<dbReference type="Proteomes" id="UP000789570">
    <property type="component" value="Unassembled WGS sequence"/>
</dbReference>
<accession>A0A9N9GMZ4</accession>
<evidence type="ECO:0000256" key="1">
    <source>
        <dbReference type="SAM" id="MobiDB-lite"/>
    </source>
</evidence>
<reference evidence="2" key="1">
    <citation type="submission" date="2021-06" db="EMBL/GenBank/DDBJ databases">
        <authorList>
            <person name="Kallberg Y."/>
            <person name="Tangrot J."/>
            <person name="Rosling A."/>
        </authorList>
    </citation>
    <scope>NUCLEOTIDE SEQUENCE</scope>
    <source>
        <strain evidence="2">UK204</strain>
    </source>
</reference>
<organism evidence="2 3">
    <name type="scientific">Funneliformis caledonium</name>
    <dbReference type="NCBI Taxonomy" id="1117310"/>
    <lineage>
        <taxon>Eukaryota</taxon>
        <taxon>Fungi</taxon>
        <taxon>Fungi incertae sedis</taxon>
        <taxon>Mucoromycota</taxon>
        <taxon>Glomeromycotina</taxon>
        <taxon>Glomeromycetes</taxon>
        <taxon>Glomerales</taxon>
        <taxon>Glomeraceae</taxon>
        <taxon>Funneliformis</taxon>
    </lineage>
</organism>
<evidence type="ECO:0000313" key="3">
    <source>
        <dbReference type="Proteomes" id="UP000789570"/>
    </source>
</evidence>
<feature type="compositionally biased region" description="Acidic residues" evidence="1">
    <location>
        <begin position="10"/>
        <end position="19"/>
    </location>
</feature>